<sequence length="557" mass="59478">MGRRSGSERPTIRILILGAPGVGKDCLESRFTTMQYPPQYDTNLVNSRRFLHLSPRRPTALPQSPSPPAATHRPRPSSTSSTFSNPGSLPTTPIIPQTQTQTQTQGHQHQPKLTLNTTALPSPNNPNNDWFHPPTPSLTPTTANPSDTDDNNTYLVEIQNYPLLHHRAARAALLARARFDAVLLVYDVCSRASFDAAARLYDEVPLRRGGGGGGGMTPRRYHAGGEMRSPGAGGGGISPVSPVGGGMVSGGDGVGETVIALVGNKADVDGEGGGGGQSDGGLFGGHEVLSVEEAERERREVEARGLVHPLFRGRFGPTAAGDQSPVKKSAPRPVLDLHVNVSNLEERPLPPTPPEPTSAIEKWIAVDPEVDTDDEQTRVGSRDSLKTVATAAPARREVSRFEGELLARSLLLNVPFFETSAKTGKSVDDMFEAVVREALWQMGHRVEEERGTAGGEGVALGKKGSVLKKGRGGEARKSFVDEAVLSSPISALPPVLMLPDFGRDGFNGTKGPDMMLREMVTVENPVPAAAPPVLKRRRDSVLGGFFKKIFRRSAVTG</sequence>
<evidence type="ECO:0000313" key="5">
    <source>
        <dbReference type="Proteomes" id="UP001172155"/>
    </source>
</evidence>
<dbReference type="Pfam" id="PF00071">
    <property type="entry name" value="Ras"/>
    <property type="match status" value="1"/>
</dbReference>
<feature type="compositionally biased region" description="Low complexity" evidence="3">
    <location>
        <begin position="90"/>
        <end position="108"/>
    </location>
</feature>
<evidence type="ECO:0000313" key="4">
    <source>
        <dbReference type="EMBL" id="KAK0750904.1"/>
    </source>
</evidence>
<dbReference type="SUPFAM" id="SSF52540">
    <property type="entry name" value="P-loop containing nucleoside triphosphate hydrolases"/>
    <property type="match status" value="1"/>
</dbReference>
<evidence type="ECO:0000256" key="1">
    <source>
        <dbReference type="ARBA" id="ARBA00022741"/>
    </source>
</evidence>
<feature type="region of interest" description="Disordered" evidence="3">
    <location>
        <begin position="56"/>
        <end position="151"/>
    </location>
</feature>
<proteinExistence type="predicted"/>
<name>A0AA40F480_9PEZI</name>
<evidence type="ECO:0000256" key="3">
    <source>
        <dbReference type="SAM" id="MobiDB-lite"/>
    </source>
</evidence>
<organism evidence="4 5">
    <name type="scientific">Schizothecium vesticola</name>
    <dbReference type="NCBI Taxonomy" id="314040"/>
    <lineage>
        <taxon>Eukaryota</taxon>
        <taxon>Fungi</taxon>
        <taxon>Dikarya</taxon>
        <taxon>Ascomycota</taxon>
        <taxon>Pezizomycotina</taxon>
        <taxon>Sordariomycetes</taxon>
        <taxon>Sordariomycetidae</taxon>
        <taxon>Sordariales</taxon>
        <taxon>Schizotheciaceae</taxon>
        <taxon>Schizothecium</taxon>
    </lineage>
</organism>
<keyword evidence="1" id="KW-0547">Nucleotide-binding</keyword>
<reference evidence="4" key="1">
    <citation type="submission" date="2023-06" db="EMBL/GenBank/DDBJ databases">
        <title>Genome-scale phylogeny and comparative genomics of the fungal order Sordariales.</title>
        <authorList>
            <consortium name="Lawrence Berkeley National Laboratory"/>
            <person name="Hensen N."/>
            <person name="Bonometti L."/>
            <person name="Westerberg I."/>
            <person name="Brannstrom I.O."/>
            <person name="Guillou S."/>
            <person name="Cros-Aarteil S."/>
            <person name="Calhoun S."/>
            <person name="Haridas S."/>
            <person name="Kuo A."/>
            <person name="Mondo S."/>
            <person name="Pangilinan J."/>
            <person name="Riley R."/>
            <person name="LaButti K."/>
            <person name="Andreopoulos B."/>
            <person name="Lipzen A."/>
            <person name="Chen C."/>
            <person name="Yanf M."/>
            <person name="Daum C."/>
            <person name="Ng V."/>
            <person name="Clum A."/>
            <person name="Steindorff A."/>
            <person name="Ohm R."/>
            <person name="Martin F."/>
            <person name="Silar P."/>
            <person name="Natvig D."/>
            <person name="Lalanne C."/>
            <person name="Gautier V."/>
            <person name="Ament-velasquez S.L."/>
            <person name="Kruys A."/>
            <person name="Hutchinson M.I."/>
            <person name="Powell A.J."/>
            <person name="Barry K."/>
            <person name="Miller A.N."/>
            <person name="Grigoriev I.V."/>
            <person name="Debuchy R."/>
            <person name="Gladieux P."/>
            <person name="Thoren M.H."/>
            <person name="Johannesson H."/>
        </authorList>
    </citation>
    <scope>NUCLEOTIDE SEQUENCE</scope>
    <source>
        <strain evidence="4">SMH3187-1</strain>
    </source>
</reference>
<dbReference type="GO" id="GO:0016020">
    <property type="term" value="C:membrane"/>
    <property type="evidence" value="ECO:0007669"/>
    <property type="project" value="InterPro"/>
</dbReference>
<evidence type="ECO:0000256" key="2">
    <source>
        <dbReference type="ARBA" id="ARBA00023134"/>
    </source>
</evidence>
<feature type="compositionally biased region" description="Polar residues" evidence="3">
    <location>
        <begin position="113"/>
        <end position="128"/>
    </location>
</feature>
<keyword evidence="5" id="KW-1185">Reference proteome</keyword>
<dbReference type="GO" id="GO:0003924">
    <property type="term" value="F:GTPase activity"/>
    <property type="evidence" value="ECO:0007669"/>
    <property type="project" value="InterPro"/>
</dbReference>
<dbReference type="InterPro" id="IPR001806">
    <property type="entry name" value="Small_GTPase"/>
</dbReference>
<dbReference type="EMBL" id="JAUKUD010000002">
    <property type="protein sequence ID" value="KAK0750904.1"/>
    <property type="molecule type" value="Genomic_DNA"/>
</dbReference>
<accession>A0AA40F480</accession>
<protein>
    <submittedName>
        <fullName evidence="4">Uncharacterized protein</fullName>
    </submittedName>
</protein>
<dbReference type="Gene3D" id="3.40.50.300">
    <property type="entry name" value="P-loop containing nucleotide triphosphate hydrolases"/>
    <property type="match status" value="2"/>
</dbReference>
<dbReference type="GO" id="GO:0005525">
    <property type="term" value="F:GTP binding"/>
    <property type="evidence" value="ECO:0007669"/>
    <property type="project" value="UniProtKB-KW"/>
</dbReference>
<dbReference type="Proteomes" id="UP001172155">
    <property type="component" value="Unassembled WGS sequence"/>
</dbReference>
<dbReference type="InterPro" id="IPR027417">
    <property type="entry name" value="P-loop_NTPase"/>
</dbReference>
<dbReference type="InterPro" id="IPR020849">
    <property type="entry name" value="Small_GTPase_Ras-type"/>
</dbReference>
<feature type="compositionally biased region" description="Polar residues" evidence="3">
    <location>
        <begin position="138"/>
        <end position="151"/>
    </location>
</feature>
<dbReference type="GO" id="GO:0007165">
    <property type="term" value="P:signal transduction"/>
    <property type="evidence" value="ECO:0007669"/>
    <property type="project" value="InterPro"/>
</dbReference>
<dbReference type="AlphaFoldDB" id="A0AA40F480"/>
<keyword evidence="2" id="KW-0342">GTP-binding</keyword>
<gene>
    <name evidence="4" type="ORF">B0T18DRAFT_387112</name>
</gene>
<dbReference type="PANTHER" id="PTHR24070">
    <property type="entry name" value="RAS, DI-RAS, AND RHEB FAMILY MEMBERS OF SMALL GTPASE SUPERFAMILY"/>
    <property type="match status" value="1"/>
</dbReference>
<comment type="caution">
    <text evidence="4">The sequence shown here is derived from an EMBL/GenBank/DDBJ whole genome shotgun (WGS) entry which is preliminary data.</text>
</comment>